<feature type="compositionally biased region" description="Acidic residues" evidence="9">
    <location>
        <begin position="45"/>
        <end position="55"/>
    </location>
</feature>
<dbReference type="InterPro" id="IPR045349">
    <property type="entry name" value="SLC41A1-3"/>
</dbReference>
<keyword evidence="6 10" id="KW-1133">Transmembrane helix</keyword>
<evidence type="ECO:0000256" key="6">
    <source>
        <dbReference type="ARBA" id="ARBA00022989"/>
    </source>
</evidence>
<dbReference type="InterPro" id="IPR006667">
    <property type="entry name" value="SLC41_membr_dom"/>
</dbReference>
<keyword evidence="3" id="KW-0813">Transport</keyword>
<feature type="region of interest" description="Disordered" evidence="9">
    <location>
        <begin position="1"/>
        <end position="55"/>
    </location>
</feature>
<proteinExistence type="inferred from homology"/>
<evidence type="ECO:0000313" key="13">
    <source>
        <dbReference type="Proteomes" id="UP000807306"/>
    </source>
</evidence>
<dbReference type="Gene3D" id="1.10.357.20">
    <property type="entry name" value="SLC41 divalent cation transporters, integral membrane domain"/>
    <property type="match status" value="2"/>
</dbReference>
<feature type="transmembrane region" description="Helical" evidence="10">
    <location>
        <begin position="247"/>
        <end position="275"/>
    </location>
</feature>
<feature type="transmembrane region" description="Helical" evidence="10">
    <location>
        <begin position="320"/>
        <end position="338"/>
    </location>
</feature>
<dbReference type="GO" id="GO:0005886">
    <property type="term" value="C:plasma membrane"/>
    <property type="evidence" value="ECO:0007669"/>
    <property type="project" value="TreeGrafter"/>
</dbReference>
<evidence type="ECO:0000256" key="4">
    <source>
        <dbReference type="ARBA" id="ARBA00022692"/>
    </source>
</evidence>
<dbReference type="InterPro" id="IPR036739">
    <property type="entry name" value="SLC41_membr_dom_sf"/>
</dbReference>
<dbReference type="PANTHER" id="PTHR16228">
    <property type="entry name" value="DIVALENT CATION TRANSPORTER SOLUTE CARRIER FAMILY 41"/>
    <property type="match status" value="1"/>
</dbReference>
<feature type="transmembrane region" description="Helical" evidence="10">
    <location>
        <begin position="430"/>
        <end position="455"/>
    </location>
</feature>
<dbReference type="SUPFAM" id="SSF161093">
    <property type="entry name" value="MgtE membrane domain-like"/>
    <property type="match status" value="2"/>
</dbReference>
<keyword evidence="13" id="KW-1185">Reference proteome</keyword>
<dbReference type="Proteomes" id="UP000807306">
    <property type="component" value="Unassembled WGS sequence"/>
</dbReference>
<dbReference type="GO" id="GO:0008324">
    <property type="term" value="F:monoatomic cation transmembrane transporter activity"/>
    <property type="evidence" value="ECO:0007669"/>
    <property type="project" value="InterPro"/>
</dbReference>
<comment type="subcellular location">
    <subcellularLocation>
        <location evidence="1">Membrane</location>
        <topology evidence="1">Multi-pass membrane protein</topology>
    </subcellularLocation>
</comment>
<comment type="similarity">
    <text evidence="2">Belongs to the SLC41A transporter family.</text>
</comment>
<feature type="transmembrane region" description="Helical" evidence="10">
    <location>
        <begin position="506"/>
        <end position="527"/>
    </location>
</feature>
<evidence type="ECO:0000256" key="1">
    <source>
        <dbReference type="ARBA" id="ARBA00004141"/>
    </source>
</evidence>
<evidence type="ECO:0000256" key="2">
    <source>
        <dbReference type="ARBA" id="ARBA00009749"/>
    </source>
</evidence>
<evidence type="ECO:0000256" key="10">
    <source>
        <dbReference type="SAM" id="Phobius"/>
    </source>
</evidence>
<dbReference type="AlphaFoldDB" id="A0A9P6ES57"/>
<dbReference type="Pfam" id="PF01769">
    <property type="entry name" value="MgtE"/>
    <property type="match status" value="2"/>
</dbReference>
<evidence type="ECO:0000256" key="3">
    <source>
        <dbReference type="ARBA" id="ARBA00022448"/>
    </source>
</evidence>
<protein>
    <submittedName>
        <fullName evidence="12">Mg transporter</fullName>
    </submittedName>
</protein>
<evidence type="ECO:0000256" key="8">
    <source>
        <dbReference type="ARBA" id="ARBA00023136"/>
    </source>
</evidence>
<evidence type="ECO:0000313" key="12">
    <source>
        <dbReference type="EMBL" id="KAF9533679.1"/>
    </source>
</evidence>
<gene>
    <name evidence="12" type="ORF">CPB83DRAFT_805791</name>
</gene>
<sequence>MNQHSPGNASVDEDIEMIGIQDFQEAQNSSQHPERPLYSPLSPNADEEEDDEDQGLDDANRALLSSGVHVPRDFEEAKTATARIWPQIKGIVIESAPTLLMTTVSLLFTGKLLDRVSHWRAMREVDQLIMIIPTLLNLNGNLEMNLSARLSTAANVGELDDPAIRRSMLIGGLALLQVQTISISFVAACISLILGTFVPKAGPSPPTTMIPSNSTNVTTHILREFVKYSLDFREDATTGRHSGIPTLIMVACSAMTAASLSGLILGSFMCTLVVLCRKYDRDPDNIAPAVASCLGDLFTLVLLGFVSTLLVPYLRTPVPSIVGAMVVCLAISCLVYTLKNEKVRPLLKEGWSPLFGAMAISSGTGIVLDMFVSRYEGFAVLAIVISGLPGAAGSILISRLSTSLHAAALSIRQSLPSYTSKSKHPEPSSLLTMITLLVITLPVEVIFLAILNALGWLNLPILFVGFSIVFFCCAVFASLLIARFLTEFLWSKNRDPDFYALPIHSALMDLIGQLLLVLCFEIVQALGGKVRMRT</sequence>
<keyword evidence="8 10" id="KW-0472">Membrane</keyword>
<dbReference type="OrthoDB" id="666972at2759"/>
<keyword evidence="7" id="KW-0406">Ion transport</keyword>
<keyword evidence="5" id="KW-0460">Magnesium</keyword>
<keyword evidence="4 10" id="KW-0812">Transmembrane</keyword>
<accession>A0A9P6ES57</accession>
<organism evidence="12 13">
    <name type="scientific">Crepidotus variabilis</name>
    <dbReference type="NCBI Taxonomy" id="179855"/>
    <lineage>
        <taxon>Eukaryota</taxon>
        <taxon>Fungi</taxon>
        <taxon>Dikarya</taxon>
        <taxon>Basidiomycota</taxon>
        <taxon>Agaricomycotina</taxon>
        <taxon>Agaricomycetes</taxon>
        <taxon>Agaricomycetidae</taxon>
        <taxon>Agaricales</taxon>
        <taxon>Agaricineae</taxon>
        <taxon>Crepidotaceae</taxon>
        <taxon>Crepidotus</taxon>
    </lineage>
</organism>
<feature type="transmembrane region" description="Helical" evidence="10">
    <location>
        <begin position="461"/>
        <end position="485"/>
    </location>
</feature>
<feature type="domain" description="SLC41A/MgtE integral membrane" evidence="11">
    <location>
        <begin position="384"/>
        <end position="519"/>
    </location>
</feature>
<reference evidence="12" key="1">
    <citation type="submission" date="2020-11" db="EMBL/GenBank/DDBJ databases">
        <authorList>
            <consortium name="DOE Joint Genome Institute"/>
            <person name="Ahrendt S."/>
            <person name="Riley R."/>
            <person name="Andreopoulos W."/>
            <person name="Labutti K."/>
            <person name="Pangilinan J."/>
            <person name="Ruiz-Duenas F.J."/>
            <person name="Barrasa J.M."/>
            <person name="Sanchez-Garcia M."/>
            <person name="Camarero S."/>
            <person name="Miyauchi S."/>
            <person name="Serrano A."/>
            <person name="Linde D."/>
            <person name="Babiker R."/>
            <person name="Drula E."/>
            <person name="Ayuso-Fernandez I."/>
            <person name="Pacheco R."/>
            <person name="Padilla G."/>
            <person name="Ferreira P."/>
            <person name="Barriuso J."/>
            <person name="Kellner H."/>
            <person name="Castanera R."/>
            <person name="Alfaro M."/>
            <person name="Ramirez L."/>
            <person name="Pisabarro A.G."/>
            <person name="Kuo A."/>
            <person name="Tritt A."/>
            <person name="Lipzen A."/>
            <person name="He G."/>
            <person name="Yan M."/>
            <person name="Ng V."/>
            <person name="Cullen D."/>
            <person name="Martin F."/>
            <person name="Rosso M.-N."/>
            <person name="Henrissat B."/>
            <person name="Hibbett D."/>
            <person name="Martinez A.T."/>
            <person name="Grigoriev I.V."/>
        </authorList>
    </citation>
    <scope>NUCLEOTIDE SEQUENCE</scope>
    <source>
        <strain evidence="12">CBS 506.95</strain>
    </source>
</reference>
<dbReference type="PANTHER" id="PTHR16228:SF7">
    <property type="entry name" value="SLC41A_MGTE INTEGRAL MEMBRANE DOMAIN-CONTAINING PROTEIN"/>
    <property type="match status" value="1"/>
</dbReference>
<feature type="domain" description="SLC41A/MgtE integral membrane" evidence="11">
    <location>
        <begin position="132"/>
        <end position="303"/>
    </location>
</feature>
<evidence type="ECO:0000259" key="11">
    <source>
        <dbReference type="Pfam" id="PF01769"/>
    </source>
</evidence>
<evidence type="ECO:0000256" key="7">
    <source>
        <dbReference type="ARBA" id="ARBA00023065"/>
    </source>
</evidence>
<dbReference type="EMBL" id="MU157828">
    <property type="protein sequence ID" value="KAF9533679.1"/>
    <property type="molecule type" value="Genomic_DNA"/>
</dbReference>
<feature type="transmembrane region" description="Helical" evidence="10">
    <location>
        <begin position="287"/>
        <end position="314"/>
    </location>
</feature>
<name>A0A9P6ES57_9AGAR</name>
<evidence type="ECO:0000256" key="5">
    <source>
        <dbReference type="ARBA" id="ARBA00022842"/>
    </source>
</evidence>
<feature type="transmembrane region" description="Helical" evidence="10">
    <location>
        <begin position="173"/>
        <end position="198"/>
    </location>
</feature>
<evidence type="ECO:0000256" key="9">
    <source>
        <dbReference type="SAM" id="MobiDB-lite"/>
    </source>
</evidence>
<comment type="caution">
    <text evidence="12">The sequence shown here is derived from an EMBL/GenBank/DDBJ whole genome shotgun (WGS) entry which is preliminary data.</text>
</comment>
<feature type="transmembrane region" description="Helical" evidence="10">
    <location>
        <begin position="378"/>
        <end position="397"/>
    </location>
</feature>